<dbReference type="InterPro" id="IPR041682">
    <property type="entry name" value="AAA_14"/>
</dbReference>
<dbReference type="InterPro" id="IPR027417">
    <property type="entry name" value="P-loop_NTPase"/>
</dbReference>
<feature type="domain" description="DUF4143" evidence="2">
    <location>
        <begin position="258"/>
        <end position="411"/>
    </location>
</feature>
<dbReference type="InterPro" id="IPR025420">
    <property type="entry name" value="DUF4143"/>
</dbReference>
<proteinExistence type="predicted"/>
<dbReference type="CDD" id="cd00009">
    <property type="entry name" value="AAA"/>
    <property type="match status" value="1"/>
</dbReference>
<dbReference type="RefSeq" id="WP_314013601.1">
    <property type="nucleotide sequence ID" value="NZ_JAVTTP010000001.1"/>
</dbReference>
<keyword evidence="4" id="KW-1185">Reference proteome</keyword>
<dbReference type="PANTHER" id="PTHR33295:SF8">
    <property type="entry name" value="AAA+ ATPASE DOMAIN-CONTAINING PROTEIN"/>
    <property type="match status" value="1"/>
</dbReference>
<accession>A0ABU3L3K1</accession>
<gene>
    <name evidence="3" type="ORF">RQM65_06640</name>
</gene>
<evidence type="ECO:0000313" key="3">
    <source>
        <dbReference type="EMBL" id="MDT7828335.1"/>
    </source>
</evidence>
<dbReference type="Gene3D" id="3.40.50.300">
    <property type="entry name" value="P-loop containing nucleotide triphosphate hydrolases"/>
    <property type="match status" value="1"/>
</dbReference>
<feature type="domain" description="AAA" evidence="1">
    <location>
        <begin position="52"/>
        <end position="184"/>
    </location>
</feature>
<dbReference type="Pfam" id="PF13635">
    <property type="entry name" value="DUF4143"/>
    <property type="match status" value="1"/>
</dbReference>
<dbReference type="Pfam" id="PF13173">
    <property type="entry name" value="AAA_14"/>
    <property type="match status" value="1"/>
</dbReference>
<organism evidence="3 4">
    <name type="scientific">Pricia mediterranea</name>
    <dbReference type="NCBI Taxonomy" id="3076079"/>
    <lineage>
        <taxon>Bacteria</taxon>
        <taxon>Pseudomonadati</taxon>
        <taxon>Bacteroidota</taxon>
        <taxon>Flavobacteriia</taxon>
        <taxon>Flavobacteriales</taxon>
        <taxon>Flavobacteriaceae</taxon>
        <taxon>Pricia</taxon>
    </lineage>
</organism>
<comment type="caution">
    <text evidence="3">The sequence shown here is derived from an EMBL/GenBank/DDBJ whole genome shotgun (WGS) entry which is preliminary data.</text>
</comment>
<dbReference type="Proteomes" id="UP001250656">
    <property type="component" value="Unassembled WGS sequence"/>
</dbReference>
<sequence length="475" mass="55639">MIEKISKSQVLERIQFENYWWRNNGIEEDYNAMQRRLYFDIFKPMVFDRSINRAVVLMGPRRVGKTVMLHHTIQELIEEGVPAQKIIFITVENPIYTNIALEELFKYALEAIGNQNPKDCFVFFDEIQYLKDWEIHLKTLVDSYRGTKFIVSGSAAAALKFKSNESGAGRFTDFLLPPLTFYEYIHINNLQHLMVESSLLWKGKEQDFYDTVNSQLLNEHFVKYINFGGYPEIIFSPQMQKNPGRYIKQDIVDKVLLRDLPSLYGIKDVQELNRLFTTICFNTAHEFEYEELSRTSGVKKHLIKTYIEYLESAFLVKKISRVDQSGKRFKREVKFKMYLSNPSLYAALFTPLAITNEKRMGDLVETAIYSQWMHRDWFNPYYARWGKGEVDMVGIDEGTLQPIWALEIKWSNRYEEKPSELKSLIDFCNSNKLTSALVTTIDVKTQKEFQGVTLQYVPCATYAYNVGKNTLDKKK</sequence>
<evidence type="ECO:0000259" key="2">
    <source>
        <dbReference type="Pfam" id="PF13635"/>
    </source>
</evidence>
<dbReference type="EMBL" id="JAVTTP010000001">
    <property type="protein sequence ID" value="MDT7828335.1"/>
    <property type="molecule type" value="Genomic_DNA"/>
</dbReference>
<keyword evidence="3" id="KW-0547">Nucleotide-binding</keyword>
<keyword evidence="3" id="KW-0067">ATP-binding</keyword>
<evidence type="ECO:0000259" key="1">
    <source>
        <dbReference type="Pfam" id="PF13173"/>
    </source>
</evidence>
<name>A0ABU3L3K1_9FLAO</name>
<evidence type="ECO:0000313" key="4">
    <source>
        <dbReference type="Proteomes" id="UP001250656"/>
    </source>
</evidence>
<dbReference type="PANTHER" id="PTHR33295">
    <property type="entry name" value="ATPASE"/>
    <property type="match status" value="1"/>
</dbReference>
<dbReference type="GO" id="GO:0005524">
    <property type="term" value="F:ATP binding"/>
    <property type="evidence" value="ECO:0007669"/>
    <property type="project" value="UniProtKB-KW"/>
</dbReference>
<protein>
    <submittedName>
        <fullName evidence="3">ATP-binding protein</fullName>
    </submittedName>
</protein>
<dbReference type="SUPFAM" id="SSF52540">
    <property type="entry name" value="P-loop containing nucleoside triphosphate hydrolases"/>
    <property type="match status" value="1"/>
</dbReference>
<reference evidence="3 4" key="1">
    <citation type="submission" date="2023-09" db="EMBL/GenBank/DDBJ databases">
        <title>Novel taxa isolated from Blanes Bay.</title>
        <authorList>
            <person name="Rey-Velasco X."/>
            <person name="Lucena T."/>
        </authorList>
    </citation>
    <scope>NUCLEOTIDE SEQUENCE [LARGE SCALE GENOMIC DNA]</scope>
    <source>
        <strain evidence="3 4">S334</strain>
    </source>
</reference>